<organism evidence="1 2">
    <name type="scientific">Hydrogenovibrio thermophilus</name>
    <dbReference type="NCBI Taxonomy" id="265883"/>
    <lineage>
        <taxon>Bacteria</taxon>
        <taxon>Pseudomonadati</taxon>
        <taxon>Pseudomonadota</taxon>
        <taxon>Gammaproteobacteria</taxon>
        <taxon>Thiotrichales</taxon>
        <taxon>Piscirickettsiaceae</taxon>
        <taxon>Hydrogenovibrio</taxon>
    </lineage>
</organism>
<proteinExistence type="predicted"/>
<name>A0A410H1B0_9GAMM</name>
<dbReference type="RefSeq" id="WP_128384359.1">
    <property type="nucleotide sequence ID" value="NZ_CP035033.1"/>
</dbReference>
<keyword evidence="2" id="KW-1185">Reference proteome</keyword>
<evidence type="ECO:0000313" key="1">
    <source>
        <dbReference type="EMBL" id="QAB14631.1"/>
    </source>
</evidence>
<dbReference type="KEGG" id="htr:EPV75_02590"/>
<evidence type="ECO:0008006" key="3">
    <source>
        <dbReference type="Google" id="ProtNLM"/>
    </source>
</evidence>
<evidence type="ECO:0000313" key="2">
    <source>
        <dbReference type="Proteomes" id="UP000285478"/>
    </source>
</evidence>
<dbReference type="Proteomes" id="UP000285478">
    <property type="component" value="Chromosome"/>
</dbReference>
<protein>
    <recommendedName>
        <fullName evidence="3">Formylmethanofuran dehydrogenase subunit E domain-containing protein</fullName>
    </recommendedName>
</protein>
<accession>A0A410H1B0</accession>
<dbReference type="AlphaFoldDB" id="A0A410H1B0"/>
<dbReference type="EMBL" id="CP035033">
    <property type="protein sequence ID" value="QAB14631.1"/>
    <property type="molecule type" value="Genomic_DNA"/>
</dbReference>
<reference evidence="1 2" key="1">
    <citation type="journal article" date="2018" name="Environ. Microbiol.">
        <title>Genomes of ubiquitous marine and hypersaline Hydrogenovibrio, Thiomicrorhabdus and Thiomicrospira spp. encode a diversity of mechanisms to sustain chemolithoautotrophy in heterogeneous environments.</title>
        <authorList>
            <person name="Scott K.M."/>
            <person name="Williams J."/>
            <person name="Porter C.M.B."/>
            <person name="Russel S."/>
            <person name="Harmer T.L."/>
            <person name="Paul J.H."/>
            <person name="Antonen K.M."/>
            <person name="Bridges M.K."/>
            <person name="Camper G.J."/>
            <person name="Campla C.K."/>
            <person name="Casella L.G."/>
            <person name="Chase E."/>
            <person name="Conrad J.W."/>
            <person name="Cruz M.C."/>
            <person name="Dunlap D.S."/>
            <person name="Duran L."/>
            <person name="Fahsbender E.M."/>
            <person name="Goldsmith D.B."/>
            <person name="Keeley R.F."/>
            <person name="Kondoff M.R."/>
            <person name="Kussy B.I."/>
            <person name="Lane M.K."/>
            <person name="Lawler S."/>
            <person name="Leigh B.A."/>
            <person name="Lewis C."/>
            <person name="Lostal L.M."/>
            <person name="Marking D."/>
            <person name="Mancera P.A."/>
            <person name="McClenthan E.C."/>
            <person name="McIntyre E.A."/>
            <person name="Mine J.A."/>
            <person name="Modi S."/>
            <person name="Moore B.D."/>
            <person name="Morgan W.A."/>
            <person name="Nelson K.M."/>
            <person name="Nguyen K.N."/>
            <person name="Ogburn N."/>
            <person name="Parrino D.G."/>
            <person name="Pedapudi A.D."/>
            <person name="Pelham R.P."/>
            <person name="Preece A.M."/>
            <person name="Rampersad E.A."/>
            <person name="Richardson J.C."/>
            <person name="Rodgers C.M."/>
            <person name="Schaffer B.L."/>
            <person name="Sheridan N.E."/>
            <person name="Solone M.R."/>
            <person name="Staley Z.R."/>
            <person name="Tabuchi M."/>
            <person name="Waide R.J."/>
            <person name="Wanjugi P.W."/>
            <person name="Young S."/>
            <person name="Clum A."/>
            <person name="Daum C."/>
            <person name="Huntemann M."/>
            <person name="Ivanova N."/>
            <person name="Kyrpides N."/>
            <person name="Mikhailova N."/>
            <person name="Palaniappan K."/>
            <person name="Pillay M."/>
            <person name="Reddy T.B.K."/>
            <person name="Shapiro N."/>
            <person name="Stamatis D."/>
            <person name="Varghese N."/>
            <person name="Woyke T."/>
            <person name="Boden R."/>
            <person name="Freyermuth S.K."/>
            <person name="Kerfeld C.A."/>
        </authorList>
    </citation>
    <scope>NUCLEOTIDE SEQUENCE [LARGE SCALE GENOMIC DNA]</scope>
    <source>
        <strain evidence="1 2">JR-2</strain>
    </source>
</reference>
<gene>
    <name evidence="1" type="ORF">EPV75_02590</name>
</gene>
<sequence length="172" mass="19078">MLDTVIIQDRNDVFHITFDDIRKYHGLANIAGAAIGFKAIQAAASILTSDAPLPREPLSILTGHPGPGVKDAIEFLTRAPTQGAYFVDRNIADARWNPYANLSFSFFITLEEQTAAVYLKDKVLPDRFFELMKEASQTTAPEVHAALDALKQELSEELVGQTSEQLFDIQLR</sequence>